<proteinExistence type="predicted"/>
<dbReference type="EMBL" id="ML208717">
    <property type="protein sequence ID" value="TFK60911.1"/>
    <property type="molecule type" value="Genomic_DNA"/>
</dbReference>
<dbReference type="Proteomes" id="UP000308600">
    <property type="component" value="Unassembled WGS sequence"/>
</dbReference>
<keyword evidence="2" id="KW-1185">Reference proteome</keyword>
<evidence type="ECO:0000313" key="2">
    <source>
        <dbReference type="Proteomes" id="UP000308600"/>
    </source>
</evidence>
<gene>
    <name evidence="1" type="ORF">BDN72DRAFT_850173</name>
</gene>
<sequence length="541" mass="61630">MDSAIARDKIDAEIAALKERIRALRTERNRLAPISRCPPNVLTDIFTWLQQLYIPGLHARRKWFPAARYLKWTRVTHVSQHWRQIGLSPNSKSLWSVIPFGRLAYATESFNRLGSRPIYLIGPMNMTSSSCVGSDNSPLWASIASECHRIQFIHDVVGSTLANFDKPMPLLEHVTIQSKCALSPSIISPSLRTLVLSKCDFSWNYWPVLPHLTTLDIEDPAQRVSFDSFMVILFGCPRLNHLDIENIFPTSTSSQPHDLKPVEPSPLLPRLSSLHASESPFSSELFCRLRFTRNFSMIDLDAGKITTGSVPVIMQALNRILRESSKAIPFANSRDSPFIKLKFDPWNEGERDMSNCAECFSTLPLDTMEELETNVFDTPKLWEGSILGRLPSLRKIHMDDTGQVFFEHLAKDYKKFSKSNGQGSLSFASLHEVKMYGTHFTHKLKKLVSTVLAGRDKAGYRLKTFYAFSSTGEIVEGHSDEEFEKYVDKLEISIPQTRCPRRRQWFYANVESFTSIQPERGRHAGFDMRERQCVILPGLPE</sequence>
<name>A0ACD3A5U8_9AGAR</name>
<protein>
    <submittedName>
        <fullName evidence="1">Uncharacterized protein</fullName>
    </submittedName>
</protein>
<accession>A0ACD3A5U8</accession>
<evidence type="ECO:0000313" key="1">
    <source>
        <dbReference type="EMBL" id="TFK60911.1"/>
    </source>
</evidence>
<organism evidence="1 2">
    <name type="scientific">Pluteus cervinus</name>
    <dbReference type="NCBI Taxonomy" id="181527"/>
    <lineage>
        <taxon>Eukaryota</taxon>
        <taxon>Fungi</taxon>
        <taxon>Dikarya</taxon>
        <taxon>Basidiomycota</taxon>
        <taxon>Agaricomycotina</taxon>
        <taxon>Agaricomycetes</taxon>
        <taxon>Agaricomycetidae</taxon>
        <taxon>Agaricales</taxon>
        <taxon>Pluteineae</taxon>
        <taxon>Pluteaceae</taxon>
        <taxon>Pluteus</taxon>
    </lineage>
</organism>
<reference evidence="1 2" key="1">
    <citation type="journal article" date="2019" name="Nat. Ecol. Evol.">
        <title>Megaphylogeny resolves global patterns of mushroom evolution.</title>
        <authorList>
            <person name="Varga T."/>
            <person name="Krizsan K."/>
            <person name="Foldi C."/>
            <person name="Dima B."/>
            <person name="Sanchez-Garcia M."/>
            <person name="Sanchez-Ramirez S."/>
            <person name="Szollosi G.J."/>
            <person name="Szarkandi J.G."/>
            <person name="Papp V."/>
            <person name="Albert L."/>
            <person name="Andreopoulos W."/>
            <person name="Angelini C."/>
            <person name="Antonin V."/>
            <person name="Barry K.W."/>
            <person name="Bougher N.L."/>
            <person name="Buchanan P."/>
            <person name="Buyck B."/>
            <person name="Bense V."/>
            <person name="Catcheside P."/>
            <person name="Chovatia M."/>
            <person name="Cooper J."/>
            <person name="Damon W."/>
            <person name="Desjardin D."/>
            <person name="Finy P."/>
            <person name="Geml J."/>
            <person name="Haridas S."/>
            <person name="Hughes K."/>
            <person name="Justo A."/>
            <person name="Karasinski D."/>
            <person name="Kautmanova I."/>
            <person name="Kiss B."/>
            <person name="Kocsube S."/>
            <person name="Kotiranta H."/>
            <person name="LaButti K.M."/>
            <person name="Lechner B.E."/>
            <person name="Liimatainen K."/>
            <person name="Lipzen A."/>
            <person name="Lukacs Z."/>
            <person name="Mihaltcheva S."/>
            <person name="Morgado L.N."/>
            <person name="Niskanen T."/>
            <person name="Noordeloos M.E."/>
            <person name="Ohm R.A."/>
            <person name="Ortiz-Santana B."/>
            <person name="Ovrebo C."/>
            <person name="Racz N."/>
            <person name="Riley R."/>
            <person name="Savchenko A."/>
            <person name="Shiryaev A."/>
            <person name="Soop K."/>
            <person name="Spirin V."/>
            <person name="Szebenyi C."/>
            <person name="Tomsovsky M."/>
            <person name="Tulloss R.E."/>
            <person name="Uehling J."/>
            <person name="Grigoriev I.V."/>
            <person name="Vagvolgyi C."/>
            <person name="Papp T."/>
            <person name="Martin F.M."/>
            <person name="Miettinen O."/>
            <person name="Hibbett D.S."/>
            <person name="Nagy L.G."/>
        </authorList>
    </citation>
    <scope>NUCLEOTIDE SEQUENCE [LARGE SCALE GENOMIC DNA]</scope>
    <source>
        <strain evidence="1 2">NL-1719</strain>
    </source>
</reference>